<dbReference type="KEGG" id="smon:AWR27_21435"/>
<gene>
    <name evidence="2" type="ORF">AWR27_21435</name>
</gene>
<keyword evidence="3" id="KW-1185">Reference proteome</keyword>
<protein>
    <submittedName>
        <fullName evidence="2">Beta-Ig-H3/fasciclin</fullName>
    </submittedName>
</protein>
<dbReference type="PANTHER" id="PTHR10900:SF77">
    <property type="entry name" value="FI19380P1"/>
    <property type="match status" value="1"/>
</dbReference>
<dbReference type="SMART" id="SM00554">
    <property type="entry name" value="FAS1"/>
    <property type="match status" value="2"/>
</dbReference>
<accession>A0A1P9X1Z5</accession>
<dbReference type="STRING" id="1178516.AWR27_21435"/>
<dbReference type="Pfam" id="PF02469">
    <property type="entry name" value="Fasciclin"/>
    <property type="match status" value="2"/>
</dbReference>
<proteinExistence type="predicted"/>
<name>A0A1P9X1Z5_9BACT</name>
<reference evidence="2 3" key="1">
    <citation type="submission" date="2016-01" db="EMBL/GenBank/DDBJ databases">
        <authorList>
            <person name="Oliw E.H."/>
        </authorList>
    </citation>
    <scope>NUCLEOTIDE SEQUENCE [LARGE SCALE GENOMIC DNA]</scope>
    <source>
        <strain evidence="2 3">DY10</strain>
    </source>
</reference>
<feature type="domain" description="FAS1" evidence="1">
    <location>
        <begin position="34"/>
        <end position="172"/>
    </location>
</feature>
<dbReference type="InterPro" id="IPR036378">
    <property type="entry name" value="FAS1_dom_sf"/>
</dbReference>
<dbReference type="PANTHER" id="PTHR10900">
    <property type="entry name" value="PERIOSTIN-RELATED"/>
    <property type="match status" value="1"/>
</dbReference>
<dbReference type="InterPro" id="IPR000782">
    <property type="entry name" value="FAS1_domain"/>
</dbReference>
<organism evidence="2 3">
    <name type="scientific">Spirosoma montaniterrae</name>
    <dbReference type="NCBI Taxonomy" id="1178516"/>
    <lineage>
        <taxon>Bacteria</taxon>
        <taxon>Pseudomonadati</taxon>
        <taxon>Bacteroidota</taxon>
        <taxon>Cytophagia</taxon>
        <taxon>Cytophagales</taxon>
        <taxon>Cytophagaceae</taxon>
        <taxon>Spirosoma</taxon>
    </lineage>
</organism>
<dbReference type="OrthoDB" id="1119934at2"/>
<dbReference type="SUPFAM" id="SSF82153">
    <property type="entry name" value="FAS1 domain"/>
    <property type="match status" value="2"/>
</dbReference>
<dbReference type="PROSITE" id="PS50213">
    <property type="entry name" value="FAS1"/>
    <property type="match status" value="2"/>
</dbReference>
<feature type="domain" description="FAS1" evidence="1">
    <location>
        <begin position="176"/>
        <end position="320"/>
    </location>
</feature>
<evidence type="ECO:0000313" key="2">
    <source>
        <dbReference type="EMBL" id="AQG81641.1"/>
    </source>
</evidence>
<evidence type="ECO:0000259" key="1">
    <source>
        <dbReference type="PROSITE" id="PS50213"/>
    </source>
</evidence>
<dbReference type="AlphaFoldDB" id="A0A1P9X1Z5"/>
<dbReference type="RefSeq" id="WP_077133108.1">
    <property type="nucleotide sequence ID" value="NZ_CP014263.1"/>
</dbReference>
<dbReference type="InterPro" id="IPR050904">
    <property type="entry name" value="Adhesion/Biosynth-related"/>
</dbReference>
<sequence>MNTILTQWQRLTALVCVVLTAFGCQQNDDAVATPKTITDLVLEDSQFSLLRAAVQYAEAGDALKAGNLTLFAPNDAAFQASGLTEAAIRSLPKEQVRTLVMYHVLASPVSSTAVPPGQNSVQMASRGVAYLNRTNSGGLGNTTALLFINNAQITRPDLVATNGYVHVIDRVLTPSAGSLLESIQANPNLTFLAAAIRRIGEPTTLPFLTRASSTSTFTLFAPNDAAFRADSRFGSLAAIEAANPQTLANALLYHTVSGVVFSNQLQTGTVATLLTNTRLTLTVTTNQISVKGNRNATAATIRTPDLVATNGVLHIVDQVLIP</sequence>
<dbReference type="GO" id="GO:0005615">
    <property type="term" value="C:extracellular space"/>
    <property type="evidence" value="ECO:0007669"/>
    <property type="project" value="TreeGrafter"/>
</dbReference>
<dbReference type="Gene3D" id="2.30.180.10">
    <property type="entry name" value="FAS1 domain"/>
    <property type="match status" value="2"/>
</dbReference>
<evidence type="ECO:0000313" key="3">
    <source>
        <dbReference type="Proteomes" id="UP000187941"/>
    </source>
</evidence>
<dbReference type="Proteomes" id="UP000187941">
    <property type="component" value="Chromosome"/>
</dbReference>
<dbReference type="EMBL" id="CP014263">
    <property type="protein sequence ID" value="AQG81641.1"/>
    <property type="molecule type" value="Genomic_DNA"/>
</dbReference>